<feature type="region of interest" description="Disordered" evidence="2">
    <location>
        <begin position="33"/>
        <end position="88"/>
    </location>
</feature>
<dbReference type="CDD" id="cd00086">
    <property type="entry name" value="homeodomain"/>
    <property type="match status" value="1"/>
</dbReference>
<dbReference type="EMBL" id="VSRR010025755">
    <property type="protein sequence ID" value="MPC67084.1"/>
    <property type="molecule type" value="Genomic_DNA"/>
</dbReference>
<evidence type="ECO:0000256" key="3">
    <source>
        <dbReference type="SAM" id="SignalP"/>
    </source>
</evidence>
<proteinExistence type="predicted"/>
<feature type="compositionally biased region" description="Polar residues" evidence="2">
    <location>
        <begin position="76"/>
        <end position="88"/>
    </location>
</feature>
<evidence type="ECO:0008006" key="6">
    <source>
        <dbReference type="Google" id="ProtNLM"/>
    </source>
</evidence>
<comment type="caution">
    <text evidence="4">The sequence shown here is derived from an EMBL/GenBank/DDBJ whole genome shotgun (WGS) entry which is preliminary data.</text>
</comment>
<feature type="signal peptide" evidence="3">
    <location>
        <begin position="1"/>
        <end position="22"/>
    </location>
</feature>
<protein>
    <recommendedName>
        <fullName evidence="6">Homeobox domain-containing protein</fullName>
    </recommendedName>
</protein>
<accession>A0A5B7HEI9</accession>
<dbReference type="InterPro" id="IPR009057">
    <property type="entry name" value="Homeodomain-like_sf"/>
</dbReference>
<evidence type="ECO:0000256" key="1">
    <source>
        <dbReference type="ARBA" id="ARBA00004123"/>
    </source>
</evidence>
<name>A0A5B7HEI9_PORTR</name>
<dbReference type="AlphaFoldDB" id="A0A5B7HEI9"/>
<dbReference type="SUPFAM" id="SSF46689">
    <property type="entry name" value="Homeodomain-like"/>
    <property type="match status" value="1"/>
</dbReference>
<dbReference type="OrthoDB" id="9990008at2759"/>
<dbReference type="Gene3D" id="1.10.10.60">
    <property type="entry name" value="Homeodomain-like"/>
    <property type="match status" value="1"/>
</dbReference>
<evidence type="ECO:0000313" key="5">
    <source>
        <dbReference type="Proteomes" id="UP000324222"/>
    </source>
</evidence>
<feature type="compositionally biased region" description="Low complexity" evidence="2">
    <location>
        <begin position="50"/>
        <end position="59"/>
    </location>
</feature>
<dbReference type="Proteomes" id="UP000324222">
    <property type="component" value="Unassembled WGS sequence"/>
</dbReference>
<dbReference type="GO" id="GO:0003677">
    <property type="term" value="F:DNA binding"/>
    <property type="evidence" value="ECO:0007669"/>
    <property type="project" value="InterPro"/>
</dbReference>
<dbReference type="InterPro" id="IPR001356">
    <property type="entry name" value="HD"/>
</dbReference>
<reference evidence="4 5" key="1">
    <citation type="submission" date="2019-05" db="EMBL/GenBank/DDBJ databases">
        <title>Another draft genome of Portunus trituberculatus and its Hox gene families provides insights of decapod evolution.</title>
        <authorList>
            <person name="Jeong J.-H."/>
            <person name="Song I."/>
            <person name="Kim S."/>
            <person name="Choi T."/>
            <person name="Kim D."/>
            <person name="Ryu S."/>
            <person name="Kim W."/>
        </authorList>
    </citation>
    <scope>NUCLEOTIDE SEQUENCE [LARGE SCALE GENOMIC DNA]</scope>
    <source>
        <tissue evidence="4">Muscle</tissue>
    </source>
</reference>
<evidence type="ECO:0000313" key="4">
    <source>
        <dbReference type="EMBL" id="MPC67084.1"/>
    </source>
</evidence>
<dbReference type="GO" id="GO:0005634">
    <property type="term" value="C:nucleus"/>
    <property type="evidence" value="ECO:0007669"/>
    <property type="project" value="UniProtKB-SubCell"/>
</dbReference>
<keyword evidence="3" id="KW-0732">Signal</keyword>
<gene>
    <name evidence="4" type="ORF">E2C01_061249</name>
</gene>
<comment type="subcellular location">
    <subcellularLocation>
        <location evidence="1">Nucleus</location>
    </subcellularLocation>
</comment>
<organism evidence="4 5">
    <name type="scientific">Portunus trituberculatus</name>
    <name type="common">Swimming crab</name>
    <name type="synonym">Neptunus trituberculatus</name>
    <dbReference type="NCBI Taxonomy" id="210409"/>
    <lineage>
        <taxon>Eukaryota</taxon>
        <taxon>Metazoa</taxon>
        <taxon>Ecdysozoa</taxon>
        <taxon>Arthropoda</taxon>
        <taxon>Crustacea</taxon>
        <taxon>Multicrustacea</taxon>
        <taxon>Malacostraca</taxon>
        <taxon>Eumalacostraca</taxon>
        <taxon>Eucarida</taxon>
        <taxon>Decapoda</taxon>
        <taxon>Pleocyemata</taxon>
        <taxon>Brachyura</taxon>
        <taxon>Eubrachyura</taxon>
        <taxon>Portunoidea</taxon>
        <taxon>Portunidae</taxon>
        <taxon>Portuninae</taxon>
        <taxon>Portunus</taxon>
    </lineage>
</organism>
<feature type="chain" id="PRO_5022766694" description="Homeobox domain-containing protein" evidence="3">
    <location>
        <begin position="23"/>
        <end position="88"/>
    </location>
</feature>
<sequence>MLWWRAWLAHTLTAAFSPQVWFQNARAKWRRQMVSKDPKALSGGDGGLSEGQQGESSAGEYPNTPSVPPSAMSPEEGNSSQISYQQMF</sequence>
<evidence type="ECO:0000256" key="2">
    <source>
        <dbReference type="SAM" id="MobiDB-lite"/>
    </source>
</evidence>
<keyword evidence="5" id="KW-1185">Reference proteome</keyword>